<dbReference type="EMBL" id="NBNE01009570">
    <property type="protein sequence ID" value="OWY98273.1"/>
    <property type="molecule type" value="Genomic_DNA"/>
</dbReference>
<evidence type="ECO:0000313" key="3">
    <source>
        <dbReference type="Proteomes" id="UP000198211"/>
    </source>
</evidence>
<dbReference type="InterPro" id="IPR001245">
    <property type="entry name" value="Ser-Thr/Tyr_kinase_cat_dom"/>
</dbReference>
<dbReference type="Pfam" id="PF07714">
    <property type="entry name" value="PK_Tyr_Ser-Thr"/>
    <property type="match status" value="1"/>
</dbReference>
<dbReference type="AlphaFoldDB" id="A0A225UZ98"/>
<keyword evidence="2" id="KW-0808">Transferase</keyword>
<evidence type="ECO:0000259" key="1">
    <source>
        <dbReference type="PROSITE" id="PS50011"/>
    </source>
</evidence>
<keyword evidence="3" id="KW-1185">Reference proteome</keyword>
<dbReference type="OrthoDB" id="4062651at2759"/>
<keyword evidence="2" id="KW-0418">Kinase</keyword>
<comment type="caution">
    <text evidence="2">The sequence shown here is derived from an EMBL/GenBank/DDBJ whole genome shotgun (WGS) entry which is preliminary data.</text>
</comment>
<reference evidence="3" key="1">
    <citation type="submission" date="2017-03" db="EMBL/GenBank/DDBJ databases">
        <title>Phytopthora megakarya and P. palmivora, two closely related causual agents of cacao black pod achieved similar genome size and gene model numbers by different mechanisms.</title>
        <authorList>
            <person name="Ali S."/>
            <person name="Shao J."/>
            <person name="Larry D.J."/>
            <person name="Kronmiller B."/>
            <person name="Shen D."/>
            <person name="Strem M.D."/>
            <person name="Melnick R.L."/>
            <person name="Guiltinan M.J."/>
            <person name="Tyler B.M."/>
            <person name="Meinhardt L.W."/>
            <person name="Bailey B.A."/>
        </authorList>
    </citation>
    <scope>NUCLEOTIDE SEQUENCE [LARGE SCALE GENOMIC DNA]</scope>
    <source>
        <strain evidence="3">zdho120</strain>
    </source>
</reference>
<accession>A0A225UZ98</accession>
<sequence length="61" mass="6751">AIRWVSPECLAGEQASYASDIFSFGICIVQALSGKLPWGNHLDNLVGEHRVRKGELPYRPP</sequence>
<dbReference type="GO" id="GO:0005524">
    <property type="term" value="F:ATP binding"/>
    <property type="evidence" value="ECO:0007669"/>
    <property type="project" value="InterPro"/>
</dbReference>
<feature type="domain" description="Protein kinase" evidence="1">
    <location>
        <begin position="1"/>
        <end position="61"/>
    </location>
</feature>
<protein>
    <submittedName>
        <fullName evidence="2">Serine/threonine protein kinase</fullName>
    </submittedName>
</protein>
<organism evidence="2 3">
    <name type="scientific">Phytophthora megakarya</name>
    <dbReference type="NCBI Taxonomy" id="4795"/>
    <lineage>
        <taxon>Eukaryota</taxon>
        <taxon>Sar</taxon>
        <taxon>Stramenopiles</taxon>
        <taxon>Oomycota</taxon>
        <taxon>Peronosporomycetes</taxon>
        <taxon>Peronosporales</taxon>
        <taxon>Peronosporaceae</taxon>
        <taxon>Phytophthora</taxon>
    </lineage>
</organism>
<dbReference type="InterPro" id="IPR000719">
    <property type="entry name" value="Prot_kinase_dom"/>
</dbReference>
<dbReference type="PROSITE" id="PS50011">
    <property type="entry name" value="PROTEIN_KINASE_DOM"/>
    <property type="match status" value="1"/>
</dbReference>
<dbReference type="SUPFAM" id="SSF56112">
    <property type="entry name" value="Protein kinase-like (PK-like)"/>
    <property type="match status" value="1"/>
</dbReference>
<keyword evidence="2" id="KW-0723">Serine/threonine-protein kinase</keyword>
<dbReference type="Gene3D" id="1.10.510.10">
    <property type="entry name" value="Transferase(Phosphotransferase) domain 1"/>
    <property type="match status" value="1"/>
</dbReference>
<name>A0A225UZ98_9STRA</name>
<proteinExistence type="predicted"/>
<gene>
    <name evidence="2" type="ORF">PHMEG_00030994</name>
</gene>
<feature type="non-terminal residue" evidence="2">
    <location>
        <position position="1"/>
    </location>
</feature>
<dbReference type="InterPro" id="IPR011009">
    <property type="entry name" value="Kinase-like_dom_sf"/>
</dbReference>
<dbReference type="GO" id="GO:0004674">
    <property type="term" value="F:protein serine/threonine kinase activity"/>
    <property type="evidence" value="ECO:0007669"/>
    <property type="project" value="UniProtKB-KW"/>
</dbReference>
<evidence type="ECO:0000313" key="2">
    <source>
        <dbReference type="EMBL" id="OWY98273.1"/>
    </source>
</evidence>
<dbReference type="STRING" id="4795.A0A225UZ98"/>
<dbReference type="Proteomes" id="UP000198211">
    <property type="component" value="Unassembled WGS sequence"/>
</dbReference>